<sequence>MSKLARTLVASQCLLLALAQDALPITVSDTTPLGASAHVDPSFAGFGIEPSNIFSFMGQDEPNQLTLNLVDNLVKITGRPPHFRIGGNTADTMIYREDQDMWNWKKNPNPKGQGNFPTDEFIIGPHYFDVVNRLPKGTPVTWGLSLAYMEDDYIEQITTTAQQVIDRCKNLNLVSFEIGNEPDLYGQNGFRTGTWDAKVYSEQWLDRAKAIWKQVLKPNNISSDFFETSCTASTIGTTFEIKDMSTYGITADAPDSSNSFIKSWNQHDYYYYIGVSTYALTMDHFMQLSTTEDQFAAWEEQIDQAHATGYPYALREMGVVGPIGMEGITNTFGAALWSLNFLLYATTLNITSVQFHMTDNSNASAWQPVERYGRQPFVRPLYYSYAAFDQIIGPTCNAQVYQLQPKEFPGSYKGYVKLYSVYQGGQLASVVVINSKPANVSVTDKPSLDIKVSLPKSLSGKQMHLARLTNEGADATHNTVWNGISYEKNSDGTPSQVHDDDETASVESDGTLTITVRDSEAVVANLENKVGKGLKADTTACAAFVEKSPGVGSQVGPDGTSNSDGDEDKNAGAGISARGGLVVALVGFVAGTLLLF</sequence>
<organism evidence="4 5">
    <name type="scientific">Apiospora kogelbergensis</name>
    <dbReference type="NCBI Taxonomy" id="1337665"/>
    <lineage>
        <taxon>Eukaryota</taxon>
        <taxon>Fungi</taxon>
        <taxon>Dikarya</taxon>
        <taxon>Ascomycota</taxon>
        <taxon>Pezizomycotina</taxon>
        <taxon>Sordariomycetes</taxon>
        <taxon>Xylariomycetidae</taxon>
        <taxon>Amphisphaeriales</taxon>
        <taxon>Apiosporaceae</taxon>
        <taxon>Apiospora</taxon>
    </lineage>
</organism>
<feature type="region of interest" description="Disordered" evidence="1">
    <location>
        <begin position="548"/>
        <end position="571"/>
    </location>
</feature>
<feature type="domain" description="Beta-glucuronidase C-terminal" evidence="3">
    <location>
        <begin position="419"/>
        <end position="523"/>
    </location>
</feature>
<dbReference type="InterPro" id="IPR017853">
    <property type="entry name" value="GH"/>
</dbReference>
<evidence type="ECO:0000259" key="3">
    <source>
        <dbReference type="Pfam" id="PF16862"/>
    </source>
</evidence>
<protein>
    <recommendedName>
        <fullName evidence="3">Beta-glucuronidase C-terminal domain-containing protein</fullName>
    </recommendedName>
</protein>
<dbReference type="SUPFAM" id="SSF51445">
    <property type="entry name" value="(Trans)glycosidases"/>
    <property type="match status" value="1"/>
</dbReference>
<proteinExistence type="predicted"/>
<dbReference type="EMBL" id="JAQQWP010000009">
    <property type="protein sequence ID" value="KAK8100049.1"/>
    <property type="molecule type" value="Genomic_DNA"/>
</dbReference>
<dbReference type="Proteomes" id="UP001392437">
    <property type="component" value="Unassembled WGS sequence"/>
</dbReference>
<keyword evidence="2" id="KW-0732">Signal</keyword>
<accession>A0AAW0QK10</accession>
<dbReference type="AlphaFoldDB" id="A0AAW0QK10"/>
<feature type="region of interest" description="Disordered" evidence="1">
    <location>
        <begin position="485"/>
        <end position="506"/>
    </location>
</feature>
<reference evidence="4 5" key="1">
    <citation type="submission" date="2023-01" db="EMBL/GenBank/DDBJ databases">
        <title>Analysis of 21 Apiospora genomes using comparative genomics revels a genus with tremendous synthesis potential of carbohydrate active enzymes and secondary metabolites.</title>
        <authorList>
            <person name="Sorensen T."/>
        </authorList>
    </citation>
    <scope>NUCLEOTIDE SEQUENCE [LARGE SCALE GENOMIC DNA]</scope>
    <source>
        <strain evidence="4 5">CBS 117206</strain>
    </source>
</reference>
<gene>
    <name evidence="4" type="ORF">PG999_010423</name>
</gene>
<evidence type="ECO:0000256" key="1">
    <source>
        <dbReference type="SAM" id="MobiDB-lite"/>
    </source>
</evidence>
<feature type="signal peptide" evidence="2">
    <location>
        <begin position="1"/>
        <end position="19"/>
    </location>
</feature>
<dbReference type="InterPro" id="IPR031728">
    <property type="entry name" value="GlcAase_C"/>
</dbReference>
<evidence type="ECO:0000313" key="5">
    <source>
        <dbReference type="Proteomes" id="UP001392437"/>
    </source>
</evidence>
<comment type="caution">
    <text evidence="4">The sequence shown here is derived from an EMBL/GenBank/DDBJ whole genome shotgun (WGS) entry which is preliminary data.</text>
</comment>
<dbReference type="Pfam" id="PF16862">
    <property type="entry name" value="Glyco_hydro_79C"/>
    <property type="match status" value="1"/>
</dbReference>
<evidence type="ECO:0000313" key="4">
    <source>
        <dbReference type="EMBL" id="KAK8100049.1"/>
    </source>
</evidence>
<dbReference type="Gene3D" id="2.60.40.1180">
    <property type="entry name" value="Golgi alpha-mannosidase II"/>
    <property type="match status" value="1"/>
</dbReference>
<keyword evidence="5" id="KW-1185">Reference proteome</keyword>
<dbReference type="InterPro" id="IPR052974">
    <property type="entry name" value="GH79_Enzymes"/>
</dbReference>
<dbReference type="PANTHER" id="PTHR36183:SF2">
    <property type="entry name" value="BETA-GLUCURONIDASE C-TERMINAL DOMAIN-CONTAINING PROTEIN"/>
    <property type="match status" value="1"/>
</dbReference>
<dbReference type="InterPro" id="IPR013780">
    <property type="entry name" value="Glyco_hydro_b"/>
</dbReference>
<dbReference type="Gene3D" id="3.20.20.80">
    <property type="entry name" value="Glycosidases"/>
    <property type="match status" value="1"/>
</dbReference>
<evidence type="ECO:0000256" key="2">
    <source>
        <dbReference type="SAM" id="SignalP"/>
    </source>
</evidence>
<feature type="chain" id="PRO_5043530584" description="Beta-glucuronidase C-terminal domain-containing protein" evidence="2">
    <location>
        <begin position="20"/>
        <end position="596"/>
    </location>
</feature>
<name>A0AAW0QK10_9PEZI</name>
<dbReference type="PANTHER" id="PTHR36183">
    <property type="entry name" value="BETA-GLUCURONIDASE"/>
    <property type="match status" value="1"/>
</dbReference>